<organism evidence="11">
    <name type="scientific">Medioppia subpectinata</name>
    <dbReference type="NCBI Taxonomy" id="1979941"/>
    <lineage>
        <taxon>Eukaryota</taxon>
        <taxon>Metazoa</taxon>
        <taxon>Ecdysozoa</taxon>
        <taxon>Arthropoda</taxon>
        <taxon>Chelicerata</taxon>
        <taxon>Arachnida</taxon>
        <taxon>Acari</taxon>
        <taxon>Acariformes</taxon>
        <taxon>Sarcoptiformes</taxon>
        <taxon>Oribatida</taxon>
        <taxon>Brachypylina</taxon>
        <taxon>Oppioidea</taxon>
        <taxon>Oppiidae</taxon>
        <taxon>Medioppia</taxon>
    </lineage>
</organism>
<comment type="subcellular location">
    <subcellularLocation>
        <location evidence="1">Membrane</location>
        <topology evidence="1">Multi-pass membrane protein</topology>
    </subcellularLocation>
</comment>
<dbReference type="EMBL" id="OC896611">
    <property type="protein sequence ID" value="CAD7648069.1"/>
    <property type="molecule type" value="Genomic_DNA"/>
</dbReference>
<feature type="transmembrane region" description="Helical" evidence="9">
    <location>
        <begin position="53"/>
        <end position="79"/>
    </location>
</feature>
<keyword evidence="7 9" id="KW-1133">Transmembrane helix</keyword>
<dbReference type="GO" id="GO:0016020">
    <property type="term" value="C:membrane"/>
    <property type="evidence" value="ECO:0007669"/>
    <property type="project" value="UniProtKB-SubCell"/>
</dbReference>
<evidence type="ECO:0000313" key="11">
    <source>
        <dbReference type="EMBL" id="CAD7648069.1"/>
    </source>
</evidence>
<feature type="transmembrane region" description="Helical" evidence="9">
    <location>
        <begin position="150"/>
        <end position="169"/>
    </location>
</feature>
<dbReference type="GO" id="GO:0140359">
    <property type="term" value="F:ABC-type transporter activity"/>
    <property type="evidence" value="ECO:0007669"/>
    <property type="project" value="InterPro"/>
</dbReference>
<proteinExistence type="predicted"/>
<feature type="non-terminal residue" evidence="11">
    <location>
        <position position="220"/>
    </location>
</feature>
<evidence type="ECO:0000256" key="8">
    <source>
        <dbReference type="ARBA" id="ARBA00023136"/>
    </source>
</evidence>
<evidence type="ECO:0000256" key="1">
    <source>
        <dbReference type="ARBA" id="ARBA00004141"/>
    </source>
</evidence>
<dbReference type="GO" id="GO:0005524">
    <property type="term" value="F:ATP binding"/>
    <property type="evidence" value="ECO:0007669"/>
    <property type="project" value="UniProtKB-KW"/>
</dbReference>
<keyword evidence="3 9" id="KW-0812">Transmembrane</keyword>
<protein>
    <recommendedName>
        <fullName evidence="10">ABC transmembrane type-1 domain-containing protein</fullName>
    </recommendedName>
</protein>
<dbReference type="Pfam" id="PF00664">
    <property type="entry name" value="ABC_membrane"/>
    <property type="match status" value="1"/>
</dbReference>
<dbReference type="SUPFAM" id="SSF90123">
    <property type="entry name" value="ABC transporter transmembrane region"/>
    <property type="match status" value="1"/>
</dbReference>
<evidence type="ECO:0000256" key="6">
    <source>
        <dbReference type="ARBA" id="ARBA00022840"/>
    </source>
</evidence>
<dbReference type="PROSITE" id="PS50929">
    <property type="entry name" value="ABC_TM1F"/>
    <property type="match status" value="1"/>
</dbReference>
<evidence type="ECO:0000256" key="9">
    <source>
        <dbReference type="SAM" id="Phobius"/>
    </source>
</evidence>
<dbReference type="AlphaFoldDB" id="A0A7R9QJ91"/>
<keyword evidence="2" id="KW-0813">Transport</keyword>
<dbReference type="OrthoDB" id="6513559at2759"/>
<dbReference type="InterPro" id="IPR036640">
    <property type="entry name" value="ABC1_TM_sf"/>
</dbReference>
<feature type="non-terminal residue" evidence="11">
    <location>
        <position position="1"/>
    </location>
</feature>
<evidence type="ECO:0000256" key="2">
    <source>
        <dbReference type="ARBA" id="ARBA00022448"/>
    </source>
</evidence>
<keyword evidence="5" id="KW-0547">Nucleotide-binding</keyword>
<dbReference type="InterPro" id="IPR011527">
    <property type="entry name" value="ABC1_TM_dom"/>
</dbReference>
<keyword evidence="4" id="KW-0677">Repeat</keyword>
<sequence>NLHERLLRATLHAPMSFFDTTPLGRVLNRFSKDIDIMDSSMQMTMRVLVNTSFQVLSTIVIISIQTPIFLAVFFPKFYVVTSRQLKRLESITRSPIYSHFGETVNGVSTIRAYGVNDRFISESDARVDRNQMCYYPNAIANCWLQVRLEVLANCLVFFAALFAVLAKGSMNPGEIGLSISYAMNITLALNACVRMFAEMENNVVAVERVDEYCGVESEAE</sequence>
<feature type="transmembrane region" description="Helical" evidence="9">
    <location>
        <begin position="175"/>
        <end position="193"/>
    </location>
</feature>
<dbReference type="EMBL" id="CAJPIZ010042036">
    <property type="protein sequence ID" value="CAG2121801.1"/>
    <property type="molecule type" value="Genomic_DNA"/>
</dbReference>
<dbReference type="CDD" id="cd18603">
    <property type="entry name" value="ABC_6TM_MRP1_2_3_6_D2_like"/>
    <property type="match status" value="1"/>
</dbReference>
<keyword evidence="12" id="KW-1185">Reference proteome</keyword>
<dbReference type="Proteomes" id="UP000759131">
    <property type="component" value="Unassembled WGS sequence"/>
</dbReference>
<dbReference type="PANTHER" id="PTHR24223">
    <property type="entry name" value="ATP-BINDING CASSETTE SUB-FAMILY C"/>
    <property type="match status" value="1"/>
</dbReference>
<name>A0A7R9QJ91_9ACAR</name>
<evidence type="ECO:0000256" key="4">
    <source>
        <dbReference type="ARBA" id="ARBA00022737"/>
    </source>
</evidence>
<evidence type="ECO:0000259" key="10">
    <source>
        <dbReference type="PROSITE" id="PS50929"/>
    </source>
</evidence>
<dbReference type="InterPro" id="IPR050173">
    <property type="entry name" value="ABC_transporter_C-like"/>
</dbReference>
<evidence type="ECO:0000256" key="7">
    <source>
        <dbReference type="ARBA" id="ARBA00022989"/>
    </source>
</evidence>
<dbReference type="Gene3D" id="1.20.1560.10">
    <property type="entry name" value="ABC transporter type 1, transmembrane domain"/>
    <property type="match status" value="1"/>
</dbReference>
<keyword evidence="8 9" id="KW-0472">Membrane</keyword>
<evidence type="ECO:0000313" key="12">
    <source>
        <dbReference type="Proteomes" id="UP000759131"/>
    </source>
</evidence>
<evidence type="ECO:0000256" key="3">
    <source>
        <dbReference type="ARBA" id="ARBA00022692"/>
    </source>
</evidence>
<evidence type="ECO:0000256" key="5">
    <source>
        <dbReference type="ARBA" id="ARBA00022741"/>
    </source>
</evidence>
<feature type="domain" description="ABC transmembrane type-1" evidence="10">
    <location>
        <begin position="1"/>
        <end position="201"/>
    </location>
</feature>
<reference evidence="11" key="1">
    <citation type="submission" date="2020-11" db="EMBL/GenBank/DDBJ databases">
        <authorList>
            <person name="Tran Van P."/>
        </authorList>
    </citation>
    <scope>NUCLEOTIDE SEQUENCE</scope>
</reference>
<gene>
    <name evidence="11" type="ORF">OSB1V03_LOCUS21747</name>
</gene>
<keyword evidence="6" id="KW-0067">ATP-binding</keyword>
<dbReference type="FunFam" id="1.20.1560.10:FF:000013">
    <property type="entry name" value="ABC transporter C family member 2"/>
    <property type="match status" value="1"/>
</dbReference>
<accession>A0A7R9QJ91</accession>